<reference evidence="1 2" key="1">
    <citation type="submission" date="2018-12" db="EMBL/GenBank/DDBJ databases">
        <title>Still something new to discover - new insights into E. coli phage diversity and taxonomy.</title>
        <authorList>
            <person name="Korf I.H.E."/>
            <person name="Adriaennsens E."/>
            <person name="Dreiseikelmann B."/>
            <person name="Kropinski A."/>
            <person name="Nimtz M."/>
            <person name="Meier-Kolthoff J.P."/>
            <person name="Rohde M."/>
            <person name="van Raaij M."/>
            <person name="Wittmann J."/>
        </authorList>
    </citation>
    <scope>NUCLEOTIDE SEQUENCE [LARGE SCALE GENOMIC DNA]</scope>
</reference>
<organism evidence="1 2">
    <name type="scientific">Escherichia phage vB_EcoM_Goslar</name>
    <dbReference type="NCBI Taxonomy" id="2502409"/>
    <lineage>
        <taxon>Viruses</taxon>
        <taxon>Duplodnaviria</taxon>
        <taxon>Heunggongvirae</taxon>
        <taxon>Uroviricota</taxon>
        <taxon>Caudoviricetes</taxon>
        <taxon>Chimalliviridae</taxon>
        <taxon>Goslarvirus</taxon>
        <taxon>Goslarvirus goslar</taxon>
    </lineage>
</organism>
<organismHost>
    <name type="scientific">Escherichia coli</name>
    <dbReference type="NCBI Taxonomy" id="562"/>
</organismHost>
<proteinExistence type="predicted"/>
<dbReference type="Proteomes" id="UP000294673">
    <property type="component" value="Segment"/>
</dbReference>
<evidence type="ECO:0000313" key="2">
    <source>
        <dbReference type="Proteomes" id="UP000294673"/>
    </source>
</evidence>
<protein>
    <submittedName>
        <fullName evidence="1">Uncharacterized protein</fullName>
    </submittedName>
</protein>
<dbReference type="EMBL" id="MK327938">
    <property type="protein sequence ID" value="QBO63917.1"/>
    <property type="molecule type" value="Genomic_DNA"/>
</dbReference>
<gene>
    <name evidence="1" type="ORF">Goslar_00124</name>
</gene>
<sequence>MLLNSLGDNMRYWKLSAYQIALLGIDTKEKELLHGELDTAYLSENNMVVCKFVGLTTRRNTVYETYALKGKGMQEVAAVIRTGIVVPPGVSDNLDEVLHGTRKATR</sequence>
<name>A0A482GG04_BPGOS</name>
<accession>A0A482GG04</accession>
<evidence type="ECO:0000313" key="1">
    <source>
        <dbReference type="EMBL" id="QBO63917.1"/>
    </source>
</evidence>
<keyword evidence="2" id="KW-1185">Reference proteome</keyword>